<feature type="region of interest" description="Disordered" evidence="1">
    <location>
        <begin position="1"/>
        <end position="28"/>
    </location>
</feature>
<dbReference type="AlphaFoldDB" id="A0A2N5UND5"/>
<comment type="caution">
    <text evidence="2">The sequence shown here is derived from an EMBL/GenBank/DDBJ whole genome shotgun (WGS) entry which is preliminary data.</text>
</comment>
<proteinExistence type="predicted"/>
<accession>A0A2N5UND5</accession>
<dbReference type="EMBL" id="PGCI01000117">
    <property type="protein sequence ID" value="PLW39269.1"/>
    <property type="molecule type" value="Genomic_DNA"/>
</dbReference>
<feature type="compositionally biased region" description="Polar residues" evidence="1">
    <location>
        <begin position="1"/>
        <end position="27"/>
    </location>
</feature>
<dbReference type="Proteomes" id="UP000235392">
    <property type="component" value="Unassembled WGS sequence"/>
</dbReference>
<gene>
    <name evidence="2" type="ORF">PCASD_05362</name>
</gene>
<protein>
    <submittedName>
        <fullName evidence="2">Uncharacterized protein</fullName>
    </submittedName>
</protein>
<evidence type="ECO:0000256" key="1">
    <source>
        <dbReference type="SAM" id="MobiDB-lite"/>
    </source>
</evidence>
<evidence type="ECO:0000313" key="3">
    <source>
        <dbReference type="Proteomes" id="UP000235392"/>
    </source>
</evidence>
<evidence type="ECO:0000313" key="2">
    <source>
        <dbReference type="EMBL" id="PLW39269.1"/>
    </source>
</evidence>
<name>A0A2N5UND5_9BASI</name>
<sequence>MIWNLSTPTSAASQPTHASFPWAQSSRSRPRFSNPLTFLSAASFHLVSEVTA</sequence>
<organism evidence="2 3">
    <name type="scientific">Puccinia coronata f. sp. avenae</name>
    <dbReference type="NCBI Taxonomy" id="200324"/>
    <lineage>
        <taxon>Eukaryota</taxon>
        <taxon>Fungi</taxon>
        <taxon>Dikarya</taxon>
        <taxon>Basidiomycota</taxon>
        <taxon>Pucciniomycotina</taxon>
        <taxon>Pucciniomycetes</taxon>
        <taxon>Pucciniales</taxon>
        <taxon>Pucciniaceae</taxon>
        <taxon>Puccinia</taxon>
    </lineage>
</organism>
<reference evidence="2 3" key="1">
    <citation type="submission" date="2017-11" db="EMBL/GenBank/DDBJ databases">
        <title>De novo assembly and phasing of dikaryotic genomes from two isolates of Puccinia coronata f. sp. avenae, the causal agent of oat crown rust.</title>
        <authorList>
            <person name="Miller M.E."/>
            <person name="Zhang Y."/>
            <person name="Omidvar V."/>
            <person name="Sperschneider J."/>
            <person name="Schwessinger B."/>
            <person name="Raley C."/>
            <person name="Palmer J.M."/>
            <person name="Garnica D."/>
            <person name="Upadhyaya N."/>
            <person name="Rathjen J."/>
            <person name="Taylor J.M."/>
            <person name="Park R.F."/>
            <person name="Dodds P.N."/>
            <person name="Hirsch C.D."/>
            <person name="Kianian S.F."/>
            <person name="Figueroa M."/>
        </authorList>
    </citation>
    <scope>NUCLEOTIDE SEQUENCE [LARGE SCALE GENOMIC DNA]</scope>
    <source>
        <strain evidence="2">12SD80</strain>
    </source>
</reference>